<evidence type="ECO:0000313" key="4">
    <source>
        <dbReference type="Proteomes" id="UP001059617"/>
    </source>
</evidence>
<dbReference type="Gene3D" id="1.20.80.10">
    <property type="match status" value="1"/>
</dbReference>
<evidence type="ECO:0000313" key="3">
    <source>
        <dbReference type="EMBL" id="UWP87065.1"/>
    </source>
</evidence>
<dbReference type="EMBL" id="CP073720">
    <property type="protein sequence ID" value="UWP87065.1"/>
    <property type="molecule type" value="Genomic_DNA"/>
</dbReference>
<proteinExistence type="predicted"/>
<dbReference type="PROSITE" id="PS51228">
    <property type="entry name" value="ACB_2"/>
    <property type="match status" value="1"/>
</dbReference>
<organism evidence="3 4">
    <name type="scientific">Dactylosporangium fulvum</name>
    <dbReference type="NCBI Taxonomy" id="53359"/>
    <lineage>
        <taxon>Bacteria</taxon>
        <taxon>Bacillati</taxon>
        <taxon>Actinomycetota</taxon>
        <taxon>Actinomycetes</taxon>
        <taxon>Micromonosporales</taxon>
        <taxon>Micromonosporaceae</taxon>
        <taxon>Dactylosporangium</taxon>
    </lineage>
</organism>
<dbReference type="InterPro" id="IPR000582">
    <property type="entry name" value="Acyl-CoA-binding_protein"/>
</dbReference>
<evidence type="ECO:0000259" key="2">
    <source>
        <dbReference type="PROSITE" id="PS51228"/>
    </source>
</evidence>
<reference evidence="3" key="2">
    <citation type="submission" date="2022-09" db="EMBL/GenBank/DDBJ databases">
        <title>Biosynthetic gene clusters of Dactylosporangioum fulvum.</title>
        <authorList>
            <person name="Caradec T."/>
        </authorList>
    </citation>
    <scope>NUCLEOTIDE SEQUENCE</scope>
    <source>
        <strain evidence="3">NRRL B-16292</strain>
    </source>
</reference>
<dbReference type="PANTHER" id="PTHR23310">
    <property type="entry name" value="ACYL-COA-BINDING PROTEIN, ACBP"/>
    <property type="match status" value="1"/>
</dbReference>
<dbReference type="PANTHER" id="PTHR23310:SF62">
    <property type="entry name" value="ACYL-COA BINDING PROTEIN 1, ISOFORM A"/>
    <property type="match status" value="1"/>
</dbReference>
<accession>A0ABY5WCE9</accession>
<protein>
    <submittedName>
        <fullName evidence="3">Acyl-CoA-binding protein</fullName>
    </submittedName>
</protein>
<dbReference type="Proteomes" id="UP001059617">
    <property type="component" value="Chromosome"/>
</dbReference>
<feature type="domain" description="ACB" evidence="2">
    <location>
        <begin position="3"/>
        <end position="86"/>
    </location>
</feature>
<reference evidence="3" key="1">
    <citation type="submission" date="2021-04" db="EMBL/GenBank/DDBJ databases">
        <authorList>
            <person name="Hartkoorn R.C."/>
            <person name="Beaudoing E."/>
            <person name="Hot D."/>
        </authorList>
    </citation>
    <scope>NUCLEOTIDE SEQUENCE</scope>
    <source>
        <strain evidence="3">NRRL B-16292</strain>
    </source>
</reference>
<dbReference type="SUPFAM" id="SSF47027">
    <property type="entry name" value="Acyl-CoA binding protein"/>
    <property type="match status" value="1"/>
</dbReference>
<sequence length="86" mass="9500">MSLTEDFRQAQVDVKQLAQRPDNSVLLQLYALYKQGSQGDVTGSRPGVFDLVGRAKYDAWKGLAGTAQEDAQQQYVDLVKKLHTGS</sequence>
<dbReference type="InterPro" id="IPR014352">
    <property type="entry name" value="FERM/acyl-CoA-bd_prot_sf"/>
</dbReference>
<dbReference type="Pfam" id="PF00887">
    <property type="entry name" value="ACBP"/>
    <property type="match status" value="1"/>
</dbReference>
<dbReference type="RefSeq" id="WP_259866873.1">
    <property type="nucleotide sequence ID" value="NZ_BAAAST010000071.1"/>
</dbReference>
<dbReference type="InterPro" id="IPR035984">
    <property type="entry name" value="Acyl-CoA-binding_sf"/>
</dbReference>
<name>A0ABY5WCE9_9ACTN</name>
<keyword evidence="4" id="KW-1185">Reference proteome</keyword>
<gene>
    <name evidence="3" type="ORF">Dfulv_23615</name>
</gene>
<keyword evidence="1" id="KW-0446">Lipid-binding</keyword>
<dbReference type="PRINTS" id="PR00689">
    <property type="entry name" value="ACOABINDINGP"/>
</dbReference>
<evidence type="ECO:0000256" key="1">
    <source>
        <dbReference type="ARBA" id="ARBA00023121"/>
    </source>
</evidence>